<dbReference type="AlphaFoldDB" id="A0A654LZS2"/>
<reference evidence="2" key="1">
    <citation type="submission" date="2015-10" db="EMBL/GenBank/DDBJ databases">
        <title>Niche specialization of a soil ammonia-oxidizing archaeon, Candidatus Nitrosocosmicus oleophilus.</title>
        <authorList>
            <person name="Jung M.-Y."/>
            <person name="Rhee S.-K."/>
        </authorList>
    </citation>
    <scope>NUCLEOTIDE SEQUENCE [LARGE SCALE GENOMIC DNA]</scope>
    <source>
        <strain evidence="2">MY3</strain>
    </source>
</reference>
<sequence length="49" mass="5847">MNIHHYLLENLQYYDIMLKTHSHVSIINIATICVSKEIDNMQYNPKELN</sequence>
<dbReference type="Proteomes" id="UP000058925">
    <property type="component" value="Chromosome"/>
</dbReference>
<keyword evidence="2" id="KW-1185">Reference proteome</keyword>
<protein>
    <submittedName>
        <fullName evidence="1">Uncharacterized protein</fullName>
    </submittedName>
</protein>
<gene>
    <name evidence="1" type="ORF">NMY3_01733</name>
</gene>
<evidence type="ECO:0000313" key="1">
    <source>
        <dbReference type="EMBL" id="ALI35936.1"/>
    </source>
</evidence>
<organism evidence="1 2">
    <name type="scientific">Candidatus Nitrosocosmicus oleophilus</name>
    <dbReference type="NCBI Taxonomy" id="1353260"/>
    <lineage>
        <taxon>Archaea</taxon>
        <taxon>Nitrososphaerota</taxon>
        <taxon>Nitrososphaeria</taxon>
        <taxon>Nitrososphaerales</taxon>
        <taxon>Nitrososphaeraceae</taxon>
        <taxon>Candidatus Nitrosocosmicus</taxon>
    </lineage>
</organism>
<name>A0A654LZS2_9ARCH</name>
<accession>A0A654LZS2</accession>
<dbReference type="EMBL" id="CP012850">
    <property type="protein sequence ID" value="ALI35936.1"/>
    <property type="molecule type" value="Genomic_DNA"/>
</dbReference>
<dbReference type="KEGG" id="taa:NMY3_01733"/>
<evidence type="ECO:0000313" key="2">
    <source>
        <dbReference type="Proteomes" id="UP000058925"/>
    </source>
</evidence>
<proteinExistence type="predicted"/>